<evidence type="ECO:0000256" key="3">
    <source>
        <dbReference type="RuleBase" id="RU361235"/>
    </source>
</evidence>
<dbReference type="InterPro" id="IPR029058">
    <property type="entry name" value="AB_hydrolase_fold"/>
</dbReference>
<feature type="domain" description="Carboxylesterase type B" evidence="4">
    <location>
        <begin position="365"/>
        <end position="490"/>
    </location>
</feature>
<protein>
    <recommendedName>
        <fullName evidence="3">Carboxylic ester hydrolase</fullName>
        <ecNumber evidence="3">3.1.1.-</ecNumber>
    </recommendedName>
</protein>
<comment type="caution">
    <text evidence="5">The sequence shown here is derived from an EMBL/GenBank/DDBJ whole genome shotgun (WGS) entry which is preliminary data.</text>
</comment>
<dbReference type="InterPro" id="IPR019819">
    <property type="entry name" value="Carboxylesterase_B_CS"/>
</dbReference>
<feature type="domain" description="Carboxylesterase type B" evidence="4">
    <location>
        <begin position="22"/>
        <end position="333"/>
    </location>
</feature>
<feature type="chain" id="PRO_5044961234" description="Carboxylic ester hydrolase" evidence="3">
    <location>
        <begin position="18"/>
        <end position="499"/>
    </location>
</feature>
<gene>
    <name evidence="5" type="ORF">GTZ99_00165</name>
</gene>
<dbReference type="InterPro" id="IPR050309">
    <property type="entry name" value="Type-B_Carboxylest/Lipase"/>
</dbReference>
<name>A0ABW9X8X2_9SPHN</name>
<keyword evidence="3" id="KW-0732">Signal</keyword>
<dbReference type="PANTHER" id="PTHR11559">
    <property type="entry name" value="CARBOXYLESTERASE"/>
    <property type="match status" value="1"/>
</dbReference>
<evidence type="ECO:0000313" key="6">
    <source>
        <dbReference type="Proteomes" id="UP000753724"/>
    </source>
</evidence>
<dbReference type="Gene3D" id="3.40.50.1820">
    <property type="entry name" value="alpha/beta hydrolase"/>
    <property type="match status" value="1"/>
</dbReference>
<dbReference type="InterPro" id="IPR019826">
    <property type="entry name" value="Carboxylesterase_B_AS"/>
</dbReference>
<evidence type="ECO:0000259" key="4">
    <source>
        <dbReference type="Pfam" id="PF00135"/>
    </source>
</evidence>
<dbReference type="PROSITE" id="PS00122">
    <property type="entry name" value="CARBOXYLESTERASE_B_1"/>
    <property type="match status" value="1"/>
</dbReference>
<proteinExistence type="inferred from homology"/>
<evidence type="ECO:0000256" key="1">
    <source>
        <dbReference type="ARBA" id="ARBA00005964"/>
    </source>
</evidence>
<organism evidence="5 6">
    <name type="scientific">Novosphingobium ovatum</name>
    <dbReference type="NCBI Taxonomy" id="1908523"/>
    <lineage>
        <taxon>Bacteria</taxon>
        <taxon>Pseudomonadati</taxon>
        <taxon>Pseudomonadota</taxon>
        <taxon>Alphaproteobacteria</taxon>
        <taxon>Sphingomonadales</taxon>
        <taxon>Sphingomonadaceae</taxon>
        <taxon>Novosphingobium</taxon>
    </lineage>
</organism>
<reference evidence="6" key="1">
    <citation type="submission" date="2020-01" db="EMBL/GenBank/DDBJ databases">
        <title>Sphingomonas sp. strain CSW-10.</title>
        <authorList>
            <person name="Chen W.-M."/>
        </authorList>
    </citation>
    <scope>NUCLEOTIDE SEQUENCE [LARGE SCALE GENOMIC DNA]</scope>
    <source>
        <strain evidence="6">FSY-8</strain>
    </source>
</reference>
<dbReference type="SUPFAM" id="SSF53474">
    <property type="entry name" value="alpha/beta-Hydrolases"/>
    <property type="match status" value="1"/>
</dbReference>
<dbReference type="Proteomes" id="UP000753724">
    <property type="component" value="Unassembled WGS sequence"/>
</dbReference>
<evidence type="ECO:0000256" key="2">
    <source>
        <dbReference type="ARBA" id="ARBA00022801"/>
    </source>
</evidence>
<evidence type="ECO:0000313" key="5">
    <source>
        <dbReference type="EMBL" id="NBC34967.1"/>
    </source>
</evidence>
<comment type="similarity">
    <text evidence="1 3">Belongs to the type-B carboxylesterase/lipase family.</text>
</comment>
<keyword evidence="6" id="KW-1185">Reference proteome</keyword>
<sequence>MAATLAATLTLGQTALAQGAAPTAKIASGALRGSADGAVVSFKGIPYAAAPVGANRWRSPQPVKAWTGVRDATAYGNDCAQAPFPPDAAPIQTSPREDCLYLNVWKPATAKPGAKLPVVVWIHGGGFVNGGSSPAVYSGHNFARDGVVFVSINYRLGRYGFFAHPGLAAEGLGGNFGFQDQIAALKWVKANIAQFGGDAGQVTVFGESAGGMSMLMLLQAPEAKGLFHRVIVESGGGRATLAQPTMASAARTGERFAPGLTAAQLRALPEDKVTGTLSMMSMGDRGYSGPMLDGRTLLGVAVDAAAAGLMARVPVIIGANSADGFPMVTDKDKIFAAYGADADAARKLYDADGTTSGLQVGTMTSADVMFIEPARLMARTLSARGEKAWIYRFGYPASEMGPAMGGAPHASEIPYAFDTLQLRKGPAPKPEELEVAKQMHRYWVNFIKTGAPDGAGVPAWPLATPTATTVQMLDAAGARHIEDPYTARLNFVERRAEGK</sequence>
<dbReference type="PROSITE" id="PS00941">
    <property type="entry name" value="CARBOXYLESTERASE_B_2"/>
    <property type="match status" value="1"/>
</dbReference>
<accession>A0ABW9X8X2</accession>
<dbReference type="InterPro" id="IPR002018">
    <property type="entry name" value="CarbesteraseB"/>
</dbReference>
<feature type="signal peptide" evidence="3">
    <location>
        <begin position="1"/>
        <end position="17"/>
    </location>
</feature>
<keyword evidence="2 3" id="KW-0378">Hydrolase</keyword>
<dbReference type="EC" id="3.1.1.-" evidence="3"/>
<dbReference type="EMBL" id="JAAAPO010000001">
    <property type="protein sequence ID" value="NBC34967.1"/>
    <property type="molecule type" value="Genomic_DNA"/>
</dbReference>
<dbReference type="Pfam" id="PF00135">
    <property type="entry name" value="COesterase"/>
    <property type="match status" value="2"/>
</dbReference>